<accession>A0ABD5AGW7</accession>
<protein>
    <submittedName>
        <fullName evidence="3">Glycosyltransferase</fullName>
        <ecNumber evidence="3">2.4.-.-</ecNumber>
    </submittedName>
</protein>
<evidence type="ECO:0000259" key="1">
    <source>
        <dbReference type="Pfam" id="PF00534"/>
    </source>
</evidence>
<keyword evidence="3" id="KW-0808">Transferase</keyword>
<dbReference type="EC" id="2.4.-.-" evidence="3"/>
<dbReference type="CDD" id="cd03811">
    <property type="entry name" value="GT4_GT28_WabH-like"/>
    <property type="match status" value="1"/>
</dbReference>
<dbReference type="Pfam" id="PF13439">
    <property type="entry name" value="Glyco_transf_4"/>
    <property type="match status" value="1"/>
</dbReference>
<dbReference type="InterPro" id="IPR028098">
    <property type="entry name" value="Glyco_trans_4-like_N"/>
</dbReference>
<keyword evidence="3" id="KW-0328">Glycosyltransferase</keyword>
<gene>
    <name evidence="3" type="ORF">Q8W38_22870</name>
</gene>
<sequence>MPKILLVIDVIDKGGAEKVLTKLGERLCKDNKVVITSIKPPTKEGCRLLEKHGLDYTTSGINTFGIVGQIRFTFFLSKLIKFRKIEHVISFLERSNVASVMAVKLSNENVKISCNVRNVLSQQYKKIPNPLINYLLRRFVGFFYNKANHIITNSNGIKYDLNSKFFVNNDIISVVFNTYNFKDKCSNSGTTQLDSLVKDDKVVYFGGMGRFEAQKDFFTLIKTYAKFLDDYDIESKLVLAGDGPLLYQLKSLVNDLNLDERVIFVGYVNPSQKFFDLIDCFILSSRFEGFPNVLAESLIYCPLSISVDCMSGPREILSALSYTDYTSKIDEITYFDLGCLVPLSSECEVNEQLAIAMYNTILNKSDSMKNKDISFLNDKGFEKKWSKALEIKI</sequence>
<evidence type="ECO:0000259" key="2">
    <source>
        <dbReference type="Pfam" id="PF13439"/>
    </source>
</evidence>
<comment type="caution">
    <text evidence="3">The sequence shown here is derived from an EMBL/GenBank/DDBJ whole genome shotgun (WGS) entry which is preliminary data.</text>
</comment>
<dbReference type="GO" id="GO:1901135">
    <property type="term" value="P:carbohydrate derivative metabolic process"/>
    <property type="evidence" value="ECO:0007669"/>
    <property type="project" value="UniProtKB-ARBA"/>
</dbReference>
<feature type="domain" description="Glycosyl transferase family 1" evidence="1">
    <location>
        <begin position="195"/>
        <end position="318"/>
    </location>
</feature>
<proteinExistence type="predicted"/>
<dbReference type="GO" id="GO:0016757">
    <property type="term" value="F:glycosyltransferase activity"/>
    <property type="evidence" value="ECO:0007669"/>
    <property type="project" value="UniProtKB-KW"/>
</dbReference>
<feature type="domain" description="Glycosyltransferase subfamily 4-like N-terminal" evidence="2">
    <location>
        <begin position="14"/>
        <end position="177"/>
    </location>
</feature>
<dbReference type="AlphaFoldDB" id="A0ABD5AGW7"/>
<dbReference type="Proteomes" id="UP001177883">
    <property type="component" value="Unassembled WGS sequence"/>
</dbReference>
<evidence type="ECO:0000313" key="3">
    <source>
        <dbReference type="EMBL" id="MDP2492202.1"/>
    </source>
</evidence>
<organism evidence="3 4">
    <name type="scientific">Vibrio splendidus</name>
    <dbReference type="NCBI Taxonomy" id="29497"/>
    <lineage>
        <taxon>Bacteria</taxon>
        <taxon>Pseudomonadati</taxon>
        <taxon>Pseudomonadota</taxon>
        <taxon>Gammaproteobacteria</taxon>
        <taxon>Vibrionales</taxon>
        <taxon>Vibrionaceae</taxon>
        <taxon>Vibrio</taxon>
    </lineage>
</organism>
<name>A0ABD5AGW7_VIBSP</name>
<dbReference type="InterPro" id="IPR001296">
    <property type="entry name" value="Glyco_trans_1"/>
</dbReference>
<dbReference type="Gene3D" id="3.40.50.2000">
    <property type="entry name" value="Glycogen Phosphorylase B"/>
    <property type="match status" value="2"/>
</dbReference>
<reference evidence="3" key="1">
    <citation type="submission" date="2023-07" db="EMBL/GenBank/DDBJ databases">
        <title>Genome content predicts the carbon catabolic preferences of heterotrophic bacteria.</title>
        <authorList>
            <person name="Gralka M."/>
        </authorList>
    </citation>
    <scope>NUCLEOTIDE SEQUENCE</scope>
    <source>
        <strain evidence="3">6E03</strain>
    </source>
</reference>
<dbReference type="PANTHER" id="PTHR12526">
    <property type="entry name" value="GLYCOSYLTRANSFERASE"/>
    <property type="match status" value="1"/>
</dbReference>
<dbReference type="Pfam" id="PF00534">
    <property type="entry name" value="Glycos_transf_1"/>
    <property type="match status" value="1"/>
</dbReference>
<dbReference type="SUPFAM" id="SSF53756">
    <property type="entry name" value="UDP-Glycosyltransferase/glycogen phosphorylase"/>
    <property type="match status" value="1"/>
</dbReference>
<dbReference type="EMBL" id="JAUYVK010000039">
    <property type="protein sequence ID" value="MDP2492202.1"/>
    <property type="molecule type" value="Genomic_DNA"/>
</dbReference>
<evidence type="ECO:0000313" key="4">
    <source>
        <dbReference type="Proteomes" id="UP001177883"/>
    </source>
</evidence>
<dbReference type="RefSeq" id="WP_102492301.1">
    <property type="nucleotide sequence ID" value="NZ_JAUYVK010000039.1"/>
</dbReference>